<evidence type="ECO:0000313" key="3">
    <source>
        <dbReference type="Proteomes" id="UP000075243"/>
    </source>
</evidence>
<organism evidence="2 3">
    <name type="scientific">Cajanus cajan</name>
    <name type="common">Pigeon pea</name>
    <name type="synonym">Cajanus indicus</name>
    <dbReference type="NCBI Taxonomy" id="3821"/>
    <lineage>
        <taxon>Eukaryota</taxon>
        <taxon>Viridiplantae</taxon>
        <taxon>Streptophyta</taxon>
        <taxon>Embryophyta</taxon>
        <taxon>Tracheophyta</taxon>
        <taxon>Spermatophyta</taxon>
        <taxon>Magnoliopsida</taxon>
        <taxon>eudicotyledons</taxon>
        <taxon>Gunneridae</taxon>
        <taxon>Pentapetalae</taxon>
        <taxon>rosids</taxon>
        <taxon>fabids</taxon>
        <taxon>Fabales</taxon>
        <taxon>Fabaceae</taxon>
        <taxon>Papilionoideae</taxon>
        <taxon>50 kb inversion clade</taxon>
        <taxon>NPAAA clade</taxon>
        <taxon>indigoferoid/millettioid clade</taxon>
        <taxon>Phaseoleae</taxon>
        <taxon>Cajanus</taxon>
    </lineage>
</organism>
<dbReference type="AlphaFoldDB" id="A0A151TDD6"/>
<dbReference type="EMBL" id="CM003609">
    <property type="protein sequence ID" value="KYP65044.1"/>
    <property type="molecule type" value="Genomic_DNA"/>
</dbReference>
<dbReference type="STRING" id="3821.A0A151TDD6"/>
<dbReference type="OMA" id="TWIPNIP"/>
<accession>A0A151TDD6</accession>
<proteinExistence type="predicted"/>
<keyword evidence="3" id="KW-1185">Reference proteome</keyword>
<evidence type="ECO:0000313" key="2">
    <source>
        <dbReference type="EMBL" id="KYP65044.1"/>
    </source>
</evidence>
<gene>
    <name evidence="2" type="ORF">KK1_019661</name>
</gene>
<dbReference type="Pfam" id="PF01190">
    <property type="entry name" value="Pollen_Ole_e_1"/>
    <property type="match status" value="1"/>
</dbReference>
<dbReference type="Gramene" id="C.cajan_19105.t">
    <property type="protein sequence ID" value="C.cajan_19105.t"/>
    <property type="gene ID" value="C.cajan_19105"/>
</dbReference>
<protein>
    <submittedName>
        <fullName evidence="2">Olee1-like protein</fullName>
    </submittedName>
</protein>
<name>A0A151TDD6_CAJCA</name>
<keyword evidence="1" id="KW-0472">Membrane</keyword>
<dbReference type="Proteomes" id="UP000075243">
    <property type="component" value="Chromosome 7"/>
</dbReference>
<keyword evidence="1" id="KW-1133">Transmembrane helix</keyword>
<evidence type="ECO:0000256" key="1">
    <source>
        <dbReference type="SAM" id="Phobius"/>
    </source>
</evidence>
<feature type="transmembrane region" description="Helical" evidence="1">
    <location>
        <begin position="33"/>
        <end position="52"/>
    </location>
</feature>
<keyword evidence="1" id="KW-0812">Transmembrane</keyword>
<sequence>MSPIVISVYENDRCTSLITFFTLTLQLPSMDQFPILLLLVTSLFCFPFVLIAQSPTPIISKISVVGVVYCDTCSTSTFSKQSYFLQGVEVHVQCRFRATSPKTNEQISFSVNRTTDQYGVYKLDIPSVNGVNCMDGSEIVSLCQASLIRSSTSTCNVPFLKSTTREISVKSKQDNLCEYILSALSYKPPQKNTTLCEHENERLENSMNSSKFYFPWHQLPFPTSPPIPSLPFPFPQYPPFNLQDPTTWHWVPHKPSLSPPAFNLGDPSTWIPHIPPSPPNIPQHQNP</sequence>
<reference evidence="2 3" key="1">
    <citation type="journal article" date="2012" name="Nat. Biotechnol.">
        <title>Draft genome sequence of pigeonpea (Cajanus cajan), an orphan legume crop of resource-poor farmers.</title>
        <authorList>
            <person name="Varshney R.K."/>
            <person name="Chen W."/>
            <person name="Li Y."/>
            <person name="Bharti A.K."/>
            <person name="Saxena R.K."/>
            <person name="Schlueter J.A."/>
            <person name="Donoghue M.T."/>
            <person name="Azam S."/>
            <person name="Fan G."/>
            <person name="Whaley A.M."/>
            <person name="Farmer A.D."/>
            <person name="Sheridan J."/>
            <person name="Iwata A."/>
            <person name="Tuteja R."/>
            <person name="Penmetsa R.V."/>
            <person name="Wu W."/>
            <person name="Upadhyaya H.D."/>
            <person name="Yang S.P."/>
            <person name="Shah T."/>
            <person name="Saxena K.B."/>
            <person name="Michael T."/>
            <person name="McCombie W.R."/>
            <person name="Yang B."/>
            <person name="Zhang G."/>
            <person name="Yang H."/>
            <person name="Wang J."/>
            <person name="Spillane C."/>
            <person name="Cook D.R."/>
            <person name="May G.D."/>
            <person name="Xu X."/>
            <person name="Jackson S.A."/>
        </authorList>
    </citation>
    <scope>NUCLEOTIDE SEQUENCE [LARGE SCALE GENOMIC DNA]</scope>
    <source>
        <strain evidence="3">cv. Asha</strain>
    </source>
</reference>
<dbReference type="PANTHER" id="PTHR46995">
    <property type="entry name" value="OS09G0508200 PROTEIN"/>
    <property type="match status" value="1"/>
</dbReference>
<dbReference type="PANTHER" id="PTHR46995:SF6">
    <property type="entry name" value="POLLEN OLE E 1 ALLERGEN AND EXTENSIN FAMILY PROTEIN"/>
    <property type="match status" value="1"/>
</dbReference>